<dbReference type="InterPro" id="IPR049546">
    <property type="entry name" value="WDR54_beta_prop"/>
</dbReference>
<feature type="domain" description="WD repeat-containing protein 54 beta-propeller" evidence="2">
    <location>
        <begin position="1"/>
        <end position="78"/>
    </location>
</feature>
<dbReference type="RefSeq" id="XP_072793641.1">
    <property type="nucleotide sequence ID" value="XM_072937540.1"/>
</dbReference>
<evidence type="ECO:0000313" key="3">
    <source>
        <dbReference type="Proteomes" id="UP001652581"/>
    </source>
</evidence>
<dbReference type="RefSeq" id="XP_072793640.1">
    <property type="nucleotide sequence ID" value="XM_072937539.1"/>
</dbReference>
<gene>
    <name evidence="4 5 6" type="primary">LOC102543123</name>
</gene>
<protein>
    <submittedName>
        <fullName evidence="4 5">WD repeat domain 54-like isoform X1</fullName>
    </submittedName>
</protein>
<evidence type="ECO:0000256" key="1">
    <source>
        <dbReference type="SAM" id="MobiDB-lite"/>
    </source>
</evidence>
<dbReference type="Proteomes" id="UP001652581">
    <property type="component" value="Chromosome 15"/>
</dbReference>
<name>A0ABM5BB63_VICPA</name>
<dbReference type="Pfam" id="PF21031">
    <property type="entry name" value="WDR54"/>
    <property type="match status" value="1"/>
</dbReference>
<evidence type="ECO:0000313" key="5">
    <source>
        <dbReference type="RefSeq" id="XP_072793641.1"/>
    </source>
</evidence>
<sequence length="171" mass="17855">MFRRERSIPLRGSAAALCNHLSVLQRPVRNLTHFGVVHGPGAQLLSAAPEGVPLAQRQLHAKEGAGVSSPLITQMYKCDGSVMVYWHALDSGGASCGTEWGLAVRLEPRSSRPAGACSRLLGGAPRPLEPEPPQASASRGAIAGLRPILRGGAPSRGPARQGCCSRNPARG</sequence>
<proteinExistence type="predicted"/>
<evidence type="ECO:0000313" key="4">
    <source>
        <dbReference type="RefSeq" id="XP_072793640.1"/>
    </source>
</evidence>
<accession>A0ABM5BB63</accession>
<keyword evidence="3" id="KW-1185">Reference proteome</keyword>
<dbReference type="RefSeq" id="XP_072793642.1">
    <property type="nucleotide sequence ID" value="XM_072937541.1"/>
</dbReference>
<reference evidence="4 5" key="1">
    <citation type="submission" date="2025-05" db="UniProtKB">
        <authorList>
            <consortium name="RefSeq"/>
        </authorList>
    </citation>
    <scope>IDENTIFICATION</scope>
</reference>
<feature type="region of interest" description="Disordered" evidence="1">
    <location>
        <begin position="117"/>
        <end position="171"/>
    </location>
</feature>
<evidence type="ECO:0000259" key="2">
    <source>
        <dbReference type="Pfam" id="PF21031"/>
    </source>
</evidence>
<evidence type="ECO:0000313" key="6">
    <source>
        <dbReference type="RefSeq" id="XP_072793642.1"/>
    </source>
</evidence>
<dbReference type="GeneID" id="102543123"/>
<organism evidence="3 4">
    <name type="scientific">Vicugna pacos</name>
    <name type="common">Alpaca</name>
    <name type="synonym">Lama pacos</name>
    <dbReference type="NCBI Taxonomy" id="30538"/>
    <lineage>
        <taxon>Eukaryota</taxon>
        <taxon>Metazoa</taxon>
        <taxon>Chordata</taxon>
        <taxon>Craniata</taxon>
        <taxon>Vertebrata</taxon>
        <taxon>Euteleostomi</taxon>
        <taxon>Mammalia</taxon>
        <taxon>Eutheria</taxon>
        <taxon>Laurasiatheria</taxon>
        <taxon>Artiodactyla</taxon>
        <taxon>Tylopoda</taxon>
        <taxon>Camelidae</taxon>
        <taxon>Vicugna</taxon>
    </lineage>
</organism>